<dbReference type="Pfam" id="PF00287">
    <property type="entry name" value="Na_K-ATPase"/>
    <property type="match status" value="1"/>
</dbReference>
<dbReference type="AlphaFoldDB" id="A0AAN9TTY9"/>
<dbReference type="InterPro" id="IPR000402">
    <property type="entry name" value="Na/K_ATPase_sub_beta"/>
</dbReference>
<keyword evidence="11" id="KW-0915">Sodium</keyword>
<evidence type="ECO:0000256" key="14">
    <source>
        <dbReference type="ARBA" id="ARBA00023157"/>
    </source>
</evidence>
<dbReference type="GO" id="GO:0005890">
    <property type="term" value="C:sodium:potassium-exchanging ATPase complex"/>
    <property type="evidence" value="ECO:0007669"/>
    <property type="project" value="InterPro"/>
</dbReference>
<evidence type="ECO:0000256" key="1">
    <source>
        <dbReference type="ARBA" id="ARBA00004401"/>
    </source>
</evidence>
<name>A0AAN9TTY9_9HEMI</name>
<comment type="subcellular location">
    <subcellularLocation>
        <location evidence="1">Cell membrane</location>
        <topology evidence="1">Single-pass type II membrane protein</topology>
    </subcellularLocation>
</comment>
<keyword evidence="20" id="KW-1185">Reference proteome</keyword>
<keyword evidence="13 18" id="KW-0472">Membrane</keyword>
<dbReference type="GO" id="GO:0036376">
    <property type="term" value="P:sodium ion export across plasma membrane"/>
    <property type="evidence" value="ECO:0007669"/>
    <property type="project" value="TreeGrafter"/>
</dbReference>
<comment type="function">
    <text evidence="17">This is the non-catalytic component of the active enzyme, which catalyzes the hydrolysis of ATP coupled with the exchange of Na(+) and K(+) ions across the plasma membrane. The beta subunit regulates, through assembly of alpha/beta heterodimers, the number of sodium pumps transported to the plasma membrane.</text>
</comment>
<dbReference type="GO" id="GO:0001671">
    <property type="term" value="F:ATPase activator activity"/>
    <property type="evidence" value="ECO:0007669"/>
    <property type="project" value="TreeGrafter"/>
</dbReference>
<evidence type="ECO:0000256" key="12">
    <source>
        <dbReference type="ARBA" id="ARBA00023065"/>
    </source>
</evidence>
<evidence type="ECO:0000256" key="10">
    <source>
        <dbReference type="ARBA" id="ARBA00022989"/>
    </source>
</evidence>
<sequence length="324" mass="37151">MMKVNSSVRTLPGNLTFKLLANYYQELFPVTFLLAPEQTNCLPGKASEQLPAKILLFYIIFYTVLCAFSGGLWVLFDSIAIRGDKPRFMLKESLIGSNPGLGYRPMPSEDFIDSSLIWFKTTDDSYLNWTMQIKQFLDPYNNQSQKDDKDILNCSFNDPPGTGKVCRVPLKTMSPCNENFFMYDKGSPCIFLKLNKIFNWIPEVYNETRSLPSTMPKTLKEKIEKIETDNRKALNSVWVSCEGENAADKEHIGAVHYLPHPGFPIYYFPFTNANGYLSPLVAVWFENPVRGVLINVECKAWAKNIIYDRHDRRGSVHFEIMVDN</sequence>
<evidence type="ECO:0000256" key="4">
    <source>
        <dbReference type="ARBA" id="ARBA00022475"/>
    </source>
</evidence>
<evidence type="ECO:0000256" key="5">
    <source>
        <dbReference type="ARBA" id="ARBA00022538"/>
    </source>
</evidence>
<evidence type="ECO:0000256" key="18">
    <source>
        <dbReference type="SAM" id="Phobius"/>
    </source>
</evidence>
<keyword evidence="4" id="KW-1003">Cell membrane</keyword>
<feature type="transmembrane region" description="Helical" evidence="18">
    <location>
        <begin position="55"/>
        <end position="76"/>
    </location>
</feature>
<keyword evidence="8" id="KW-0630">Potassium</keyword>
<evidence type="ECO:0000313" key="20">
    <source>
        <dbReference type="Proteomes" id="UP001367676"/>
    </source>
</evidence>
<evidence type="ECO:0000256" key="13">
    <source>
        <dbReference type="ARBA" id="ARBA00023136"/>
    </source>
</evidence>
<dbReference type="GO" id="GO:1990573">
    <property type="term" value="P:potassium ion import across plasma membrane"/>
    <property type="evidence" value="ECO:0007669"/>
    <property type="project" value="TreeGrafter"/>
</dbReference>
<comment type="similarity">
    <text evidence="2">Belongs to the X(+)/potassium ATPases subunit beta family.</text>
</comment>
<keyword evidence="9" id="KW-0735">Signal-anchor</keyword>
<dbReference type="FunFam" id="2.60.40.1660:FF:000004">
    <property type="entry name" value="sodium/potassium-transporting ATPase subunit beta-2"/>
    <property type="match status" value="1"/>
</dbReference>
<evidence type="ECO:0000256" key="8">
    <source>
        <dbReference type="ARBA" id="ARBA00022958"/>
    </source>
</evidence>
<dbReference type="InterPro" id="IPR038702">
    <property type="entry name" value="Na/K_ATPase_sub_beta_sf"/>
</dbReference>
<evidence type="ECO:0000256" key="15">
    <source>
        <dbReference type="ARBA" id="ARBA00023180"/>
    </source>
</evidence>
<comment type="caution">
    <text evidence="19">The sequence shown here is derived from an EMBL/GenBank/DDBJ whole genome shotgun (WGS) entry which is preliminary data.</text>
</comment>
<protein>
    <recommendedName>
        <fullName evidence="21">Sodium/potassium-transporting ATPase subunit beta-2</fullName>
    </recommendedName>
</protein>
<proteinExistence type="inferred from homology"/>
<dbReference type="EMBL" id="JBBCAQ010000004">
    <property type="protein sequence ID" value="KAK7604138.1"/>
    <property type="molecule type" value="Genomic_DNA"/>
</dbReference>
<evidence type="ECO:0000256" key="16">
    <source>
        <dbReference type="ARBA" id="ARBA00023201"/>
    </source>
</evidence>
<evidence type="ECO:0000313" key="19">
    <source>
        <dbReference type="EMBL" id="KAK7604138.1"/>
    </source>
</evidence>
<dbReference type="PANTHER" id="PTHR11523">
    <property type="entry name" value="SODIUM/POTASSIUM-DEPENDENT ATPASE BETA SUBUNIT"/>
    <property type="match status" value="1"/>
</dbReference>
<organism evidence="19 20">
    <name type="scientific">Parthenolecanium corni</name>
    <dbReference type="NCBI Taxonomy" id="536013"/>
    <lineage>
        <taxon>Eukaryota</taxon>
        <taxon>Metazoa</taxon>
        <taxon>Ecdysozoa</taxon>
        <taxon>Arthropoda</taxon>
        <taxon>Hexapoda</taxon>
        <taxon>Insecta</taxon>
        <taxon>Pterygota</taxon>
        <taxon>Neoptera</taxon>
        <taxon>Paraneoptera</taxon>
        <taxon>Hemiptera</taxon>
        <taxon>Sternorrhyncha</taxon>
        <taxon>Coccoidea</taxon>
        <taxon>Coccidae</taxon>
        <taxon>Parthenolecanium</taxon>
    </lineage>
</organism>
<keyword evidence="12" id="KW-0406">Ion transport</keyword>
<keyword evidence="7 18" id="KW-0812">Transmembrane</keyword>
<keyword evidence="5" id="KW-0633">Potassium transport</keyword>
<dbReference type="Proteomes" id="UP001367676">
    <property type="component" value="Unassembled WGS sequence"/>
</dbReference>
<evidence type="ECO:0000256" key="11">
    <source>
        <dbReference type="ARBA" id="ARBA00023053"/>
    </source>
</evidence>
<dbReference type="PANTHER" id="PTHR11523:SF28">
    <property type="entry name" value="NA_K-ATPASE BETA SUBUNIT ISOFORM 4-RELATED"/>
    <property type="match status" value="1"/>
</dbReference>
<keyword evidence="15" id="KW-0325">Glycoprotein</keyword>
<evidence type="ECO:0000256" key="9">
    <source>
        <dbReference type="ARBA" id="ARBA00022968"/>
    </source>
</evidence>
<keyword evidence="14" id="KW-1015">Disulfide bond</keyword>
<dbReference type="Gene3D" id="2.60.40.1660">
    <property type="entry name" value="Na, k-atpase alpha subunit"/>
    <property type="match status" value="1"/>
</dbReference>
<evidence type="ECO:0000256" key="17">
    <source>
        <dbReference type="ARBA" id="ARBA00025540"/>
    </source>
</evidence>
<gene>
    <name evidence="19" type="ORF">V9T40_004411</name>
</gene>
<keyword evidence="3" id="KW-0813">Transport</keyword>
<evidence type="ECO:0000256" key="7">
    <source>
        <dbReference type="ARBA" id="ARBA00022692"/>
    </source>
</evidence>
<keyword evidence="16" id="KW-0739">Sodium transport</keyword>
<evidence type="ECO:0008006" key="21">
    <source>
        <dbReference type="Google" id="ProtNLM"/>
    </source>
</evidence>
<reference evidence="19 20" key="1">
    <citation type="submission" date="2024-03" db="EMBL/GenBank/DDBJ databases">
        <title>Adaptation during the transition from Ophiocordyceps entomopathogen to insect associate is accompanied by gene loss and intensified selection.</title>
        <authorList>
            <person name="Ward C.M."/>
            <person name="Onetto C.A."/>
            <person name="Borneman A.R."/>
        </authorList>
    </citation>
    <scope>NUCLEOTIDE SEQUENCE [LARGE SCALE GENOMIC DNA]</scope>
    <source>
        <strain evidence="19">AWRI1</strain>
        <tissue evidence="19">Single Adult Female</tissue>
    </source>
</reference>
<evidence type="ECO:0000256" key="6">
    <source>
        <dbReference type="ARBA" id="ARBA00022607"/>
    </source>
</evidence>
<evidence type="ECO:0000256" key="2">
    <source>
        <dbReference type="ARBA" id="ARBA00005876"/>
    </source>
</evidence>
<dbReference type="GO" id="GO:0006883">
    <property type="term" value="P:intracellular sodium ion homeostasis"/>
    <property type="evidence" value="ECO:0007669"/>
    <property type="project" value="TreeGrafter"/>
</dbReference>
<keyword evidence="10 18" id="KW-1133">Transmembrane helix</keyword>
<dbReference type="GO" id="GO:0030007">
    <property type="term" value="P:intracellular potassium ion homeostasis"/>
    <property type="evidence" value="ECO:0007669"/>
    <property type="project" value="TreeGrafter"/>
</dbReference>
<accession>A0AAN9TTY9</accession>
<keyword evidence="6" id="KW-0740">Sodium/potassium transport</keyword>
<evidence type="ECO:0000256" key="3">
    <source>
        <dbReference type="ARBA" id="ARBA00022448"/>
    </source>
</evidence>